<reference evidence="1 2" key="2">
    <citation type="submission" date="2018-11" db="EMBL/GenBank/DDBJ databases">
        <authorList>
            <consortium name="Pathogen Informatics"/>
        </authorList>
    </citation>
    <scope>NUCLEOTIDE SEQUENCE [LARGE SCALE GENOMIC DNA]</scope>
</reference>
<dbReference type="EMBL" id="UYRS01018294">
    <property type="protein sequence ID" value="VDK31599.1"/>
    <property type="molecule type" value="Genomic_DNA"/>
</dbReference>
<dbReference type="AlphaFoldDB" id="A0A0R3W0T2"/>
<proteinExistence type="predicted"/>
<accession>A0A0R3W0T2</accession>
<evidence type="ECO:0000313" key="2">
    <source>
        <dbReference type="Proteomes" id="UP000282613"/>
    </source>
</evidence>
<reference evidence="3" key="1">
    <citation type="submission" date="2017-02" db="UniProtKB">
        <authorList>
            <consortium name="WormBaseParasite"/>
        </authorList>
    </citation>
    <scope>IDENTIFICATION</scope>
</reference>
<organism evidence="3">
    <name type="scientific">Taenia asiatica</name>
    <name type="common">Asian tapeworm</name>
    <dbReference type="NCBI Taxonomy" id="60517"/>
    <lineage>
        <taxon>Eukaryota</taxon>
        <taxon>Metazoa</taxon>
        <taxon>Spiralia</taxon>
        <taxon>Lophotrochozoa</taxon>
        <taxon>Platyhelminthes</taxon>
        <taxon>Cestoda</taxon>
        <taxon>Eucestoda</taxon>
        <taxon>Cyclophyllidea</taxon>
        <taxon>Taeniidae</taxon>
        <taxon>Taenia</taxon>
    </lineage>
</organism>
<name>A0A0R3W0T2_TAEAS</name>
<sequence length="66" mass="7431">MLDEKSSTNTPLATEPSLSAFGEEVYSLNQHNPHHCASFITPPMRSARRLLSPYSLQGNENQEERD</sequence>
<evidence type="ECO:0000313" key="3">
    <source>
        <dbReference type="WBParaSite" id="TASK_0000329101-mRNA-1"/>
    </source>
</evidence>
<keyword evidence="2" id="KW-1185">Reference proteome</keyword>
<gene>
    <name evidence="1" type="ORF">TASK_LOCUS3292</name>
</gene>
<evidence type="ECO:0000313" key="1">
    <source>
        <dbReference type="EMBL" id="VDK31599.1"/>
    </source>
</evidence>
<dbReference type="Proteomes" id="UP000282613">
    <property type="component" value="Unassembled WGS sequence"/>
</dbReference>
<dbReference type="WBParaSite" id="TASK_0000329101-mRNA-1">
    <property type="protein sequence ID" value="TASK_0000329101-mRNA-1"/>
    <property type="gene ID" value="TASK_0000329101"/>
</dbReference>
<protein>
    <submittedName>
        <fullName evidence="1 3">Uncharacterized protein</fullName>
    </submittedName>
</protein>